<dbReference type="Proteomes" id="UP000621500">
    <property type="component" value="Unassembled WGS sequence"/>
</dbReference>
<dbReference type="InterPro" id="IPR046531">
    <property type="entry name" value="DUF6596"/>
</dbReference>
<evidence type="ECO:0000256" key="3">
    <source>
        <dbReference type="ARBA" id="ARBA00023082"/>
    </source>
</evidence>
<sequence length="409" mass="43839">MSGGRGLNDLLRGLAPQVLAALARRYGAFDAAEDAVQEALATAAAQWPRDGVPAQPRGWLITVATRRLIEQFRSDAARRGRELRAWQLDRTPVEVADRDDTLRLLLLCCHRSLRRPARVALTLRAVGGLTTAEIARAYLLPEATVAQRISRAKRRIQDSGARFDMPDAAETADRLDAVMQVLYLIFTEGSTVSAGATLNRVDLTTEAIRLTRQLVAALPGHGEAAGLLALMLLTDARRPARTTPDGDLVPLTEQDRTRWDQHAIAEGTALVKNALATAPIGPYQLQAAIAAVHDEAGTAQATDWKQILVLYDLLGTIAPGPIATVNRAVALAMVQGATAGLAALDTAVAAEPALAGYYRVDATRGYLLDLAGDHAAAREAYARAAAGTLSLPEQRHLRSRADNSYLPPR</sequence>
<dbReference type="RefSeq" id="WP_203862093.1">
    <property type="nucleotide sequence ID" value="NZ_BAAAZQ010000030.1"/>
</dbReference>
<keyword evidence="4" id="KW-0804">Transcription</keyword>
<name>A0ABQ4F1P5_9ACTN</name>
<comment type="caution">
    <text evidence="8">The sequence shown here is derived from an EMBL/GenBank/DDBJ whole genome shotgun (WGS) entry which is preliminary data.</text>
</comment>
<dbReference type="InterPro" id="IPR013249">
    <property type="entry name" value="RNA_pol_sigma70_r4_t2"/>
</dbReference>
<dbReference type="PANTHER" id="PTHR47756">
    <property type="entry name" value="BLL6612 PROTEIN-RELATED"/>
    <property type="match status" value="1"/>
</dbReference>
<keyword evidence="9" id="KW-1185">Reference proteome</keyword>
<feature type="domain" description="RNA polymerase sigma factor 70 region 4 type 2" evidence="6">
    <location>
        <begin position="104"/>
        <end position="156"/>
    </location>
</feature>
<dbReference type="SUPFAM" id="SSF88946">
    <property type="entry name" value="Sigma2 domain of RNA polymerase sigma factors"/>
    <property type="match status" value="1"/>
</dbReference>
<dbReference type="SUPFAM" id="SSF88659">
    <property type="entry name" value="Sigma3 and sigma4 domains of RNA polymerase sigma factors"/>
    <property type="match status" value="1"/>
</dbReference>
<dbReference type="InterPro" id="IPR014284">
    <property type="entry name" value="RNA_pol_sigma-70_dom"/>
</dbReference>
<dbReference type="Pfam" id="PF08281">
    <property type="entry name" value="Sigma70_r4_2"/>
    <property type="match status" value="1"/>
</dbReference>
<gene>
    <name evidence="8" type="primary">rpoE_21</name>
    <name evidence="8" type="ORF">Pma05_73790</name>
</gene>
<evidence type="ECO:0000313" key="9">
    <source>
        <dbReference type="Proteomes" id="UP000621500"/>
    </source>
</evidence>
<dbReference type="NCBIfam" id="TIGR02937">
    <property type="entry name" value="sigma70-ECF"/>
    <property type="match status" value="1"/>
</dbReference>
<dbReference type="EMBL" id="BONX01000057">
    <property type="protein sequence ID" value="GIH00807.1"/>
    <property type="molecule type" value="Genomic_DNA"/>
</dbReference>
<organism evidence="8 9">
    <name type="scientific">Plantactinospora mayteni</name>
    <dbReference type="NCBI Taxonomy" id="566021"/>
    <lineage>
        <taxon>Bacteria</taxon>
        <taxon>Bacillati</taxon>
        <taxon>Actinomycetota</taxon>
        <taxon>Actinomycetes</taxon>
        <taxon>Micromonosporales</taxon>
        <taxon>Micromonosporaceae</taxon>
        <taxon>Plantactinospora</taxon>
    </lineage>
</organism>
<keyword evidence="2" id="KW-0805">Transcription regulation</keyword>
<evidence type="ECO:0000256" key="2">
    <source>
        <dbReference type="ARBA" id="ARBA00023015"/>
    </source>
</evidence>
<feature type="domain" description="RNA polymerase sigma-70 region 2" evidence="5">
    <location>
        <begin position="12"/>
        <end position="76"/>
    </location>
</feature>
<dbReference type="Gene3D" id="1.10.10.10">
    <property type="entry name" value="Winged helix-like DNA-binding domain superfamily/Winged helix DNA-binding domain"/>
    <property type="match status" value="1"/>
</dbReference>
<dbReference type="Pfam" id="PF20239">
    <property type="entry name" value="DUF6596"/>
    <property type="match status" value="1"/>
</dbReference>
<comment type="similarity">
    <text evidence="1">Belongs to the sigma-70 factor family. ECF subfamily.</text>
</comment>
<evidence type="ECO:0000259" key="5">
    <source>
        <dbReference type="Pfam" id="PF04542"/>
    </source>
</evidence>
<accession>A0ABQ4F1P5</accession>
<keyword evidence="3" id="KW-0731">Sigma factor</keyword>
<dbReference type="Pfam" id="PF04542">
    <property type="entry name" value="Sigma70_r2"/>
    <property type="match status" value="1"/>
</dbReference>
<reference evidence="8 9" key="1">
    <citation type="submission" date="2021-01" db="EMBL/GenBank/DDBJ databases">
        <title>Whole genome shotgun sequence of Plantactinospora mayteni NBRC 109088.</title>
        <authorList>
            <person name="Komaki H."/>
            <person name="Tamura T."/>
        </authorList>
    </citation>
    <scope>NUCLEOTIDE SEQUENCE [LARGE SCALE GENOMIC DNA]</scope>
    <source>
        <strain evidence="8 9">NBRC 109088</strain>
    </source>
</reference>
<dbReference type="InterPro" id="IPR036388">
    <property type="entry name" value="WH-like_DNA-bd_sf"/>
</dbReference>
<evidence type="ECO:0000259" key="7">
    <source>
        <dbReference type="Pfam" id="PF20239"/>
    </source>
</evidence>
<proteinExistence type="inferred from homology"/>
<dbReference type="InterPro" id="IPR013325">
    <property type="entry name" value="RNA_pol_sigma_r2"/>
</dbReference>
<protein>
    <submittedName>
        <fullName evidence="8">RNA polymerase sigma24 factor</fullName>
    </submittedName>
</protein>
<evidence type="ECO:0000256" key="4">
    <source>
        <dbReference type="ARBA" id="ARBA00023163"/>
    </source>
</evidence>
<evidence type="ECO:0000313" key="8">
    <source>
        <dbReference type="EMBL" id="GIH00807.1"/>
    </source>
</evidence>
<dbReference type="InterPro" id="IPR007627">
    <property type="entry name" value="RNA_pol_sigma70_r2"/>
</dbReference>
<feature type="domain" description="DUF6596" evidence="7">
    <location>
        <begin position="174"/>
        <end position="274"/>
    </location>
</feature>
<evidence type="ECO:0000256" key="1">
    <source>
        <dbReference type="ARBA" id="ARBA00010641"/>
    </source>
</evidence>
<evidence type="ECO:0000259" key="6">
    <source>
        <dbReference type="Pfam" id="PF08281"/>
    </source>
</evidence>
<dbReference type="Gene3D" id="1.10.1740.10">
    <property type="match status" value="1"/>
</dbReference>
<dbReference type="PANTHER" id="PTHR47756:SF2">
    <property type="entry name" value="BLL6612 PROTEIN"/>
    <property type="match status" value="1"/>
</dbReference>
<dbReference type="InterPro" id="IPR013324">
    <property type="entry name" value="RNA_pol_sigma_r3/r4-like"/>
</dbReference>